<dbReference type="AlphaFoldDB" id="A0A9W7G0Q1"/>
<organism evidence="2 3">
    <name type="scientific">Triparma columacea</name>
    <dbReference type="NCBI Taxonomy" id="722753"/>
    <lineage>
        <taxon>Eukaryota</taxon>
        <taxon>Sar</taxon>
        <taxon>Stramenopiles</taxon>
        <taxon>Ochrophyta</taxon>
        <taxon>Bolidophyceae</taxon>
        <taxon>Parmales</taxon>
        <taxon>Triparmaceae</taxon>
        <taxon>Triparma</taxon>
    </lineage>
</organism>
<accession>A0A9W7G0Q1</accession>
<evidence type="ECO:0000256" key="1">
    <source>
        <dbReference type="SAM" id="MobiDB-lite"/>
    </source>
</evidence>
<sequence>MTMPSAPPAVPPVEAELMQKIKKKKYLQHDKTGDASSSVAGVPSKLRILAVDLPAFKSMIDRPCSVDNSVVFPDGVVKKKSKKDNTTSTPQTSFARSFMRCGEHAEVLNASFAAVKNGKDTVDDAFKEELTIRLSGRVKSFDSPMEKGGWWSRMVFGSAYKWEGKRGGGALQVEENAPQAVIADGSKLQAVEGGLLLLSSACKAANVPLFVINDQRLWGGEKGGDVGQEEELYNASKALREKVKGMVVQKALKIKEGQAYARGREHGKSKAEELARRQRIRDEGRWAQKVDRLEARIRQGLAGATSAELQAELERRRVAQEAGQPQRTRGVGNPQSP</sequence>
<feature type="region of interest" description="Disordered" evidence="1">
    <location>
        <begin position="315"/>
        <end position="337"/>
    </location>
</feature>
<dbReference type="Proteomes" id="UP001165065">
    <property type="component" value="Unassembled WGS sequence"/>
</dbReference>
<dbReference type="OrthoDB" id="44590at2759"/>
<name>A0A9W7G0Q1_9STRA</name>
<dbReference type="EMBL" id="BRYA01000639">
    <property type="protein sequence ID" value="GMI27139.1"/>
    <property type="molecule type" value="Genomic_DNA"/>
</dbReference>
<comment type="caution">
    <text evidence="2">The sequence shown here is derived from an EMBL/GenBank/DDBJ whole genome shotgun (WGS) entry which is preliminary data.</text>
</comment>
<reference evidence="3" key="1">
    <citation type="journal article" date="2023" name="Commun. Biol.">
        <title>Genome analysis of Parmales, the sister group of diatoms, reveals the evolutionary specialization of diatoms from phago-mixotrophs to photoautotrophs.</title>
        <authorList>
            <person name="Ban H."/>
            <person name="Sato S."/>
            <person name="Yoshikawa S."/>
            <person name="Yamada K."/>
            <person name="Nakamura Y."/>
            <person name="Ichinomiya M."/>
            <person name="Sato N."/>
            <person name="Blanc-Mathieu R."/>
            <person name="Endo H."/>
            <person name="Kuwata A."/>
            <person name="Ogata H."/>
        </authorList>
    </citation>
    <scope>NUCLEOTIDE SEQUENCE [LARGE SCALE GENOMIC DNA]</scope>
</reference>
<keyword evidence="3" id="KW-1185">Reference proteome</keyword>
<feature type="compositionally biased region" description="Polar residues" evidence="1">
    <location>
        <begin position="323"/>
        <end position="337"/>
    </location>
</feature>
<gene>
    <name evidence="2" type="ORF">TrCOL_g7325</name>
</gene>
<proteinExistence type="predicted"/>
<evidence type="ECO:0000313" key="2">
    <source>
        <dbReference type="EMBL" id="GMI27139.1"/>
    </source>
</evidence>
<evidence type="ECO:0000313" key="3">
    <source>
        <dbReference type="Proteomes" id="UP001165065"/>
    </source>
</evidence>
<protein>
    <submittedName>
        <fullName evidence="2">Uncharacterized protein</fullName>
    </submittedName>
</protein>